<dbReference type="InterPro" id="IPR000182">
    <property type="entry name" value="GNAT_dom"/>
</dbReference>
<dbReference type="SUPFAM" id="SSF55729">
    <property type="entry name" value="Acyl-CoA N-acyltransferases (Nat)"/>
    <property type="match status" value="1"/>
</dbReference>
<feature type="domain" description="N-acetyltransferase" evidence="1">
    <location>
        <begin position="15"/>
        <end position="157"/>
    </location>
</feature>
<organism evidence="2">
    <name type="scientific">Singulisphaera sp. Ch08</name>
    <dbReference type="NCBI Taxonomy" id="3120278"/>
    <lineage>
        <taxon>Bacteria</taxon>
        <taxon>Pseudomonadati</taxon>
        <taxon>Planctomycetota</taxon>
        <taxon>Planctomycetia</taxon>
        <taxon>Isosphaerales</taxon>
        <taxon>Isosphaeraceae</taxon>
        <taxon>Singulisphaera</taxon>
    </lineage>
</organism>
<dbReference type="Gene3D" id="3.40.630.30">
    <property type="match status" value="1"/>
</dbReference>
<dbReference type="InterPro" id="IPR016181">
    <property type="entry name" value="Acyl_CoA_acyltransferase"/>
</dbReference>
<dbReference type="PANTHER" id="PTHR43451">
    <property type="entry name" value="ACETYLTRANSFERASE (GNAT) FAMILY PROTEIN"/>
    <property type="match status" value="1"/>
</dbReference>
<dbReference type="Pfam" id="PF13673">
    <property type="entry name" value="Acetyltransf_10"/>
    <property type="match status" value="1"/>
</dbReference>
<dbReference type="EMBL" id="CP155447">
    <property type="protein sequence ID" value="XBH01121.1"/>
    <property type="molecule type" value="Genomic_DNA"/>
</dbReference>
<dbReference type="AlphaFoldDB" id="A0AAU7C7I3"/>
<dbReference type="GO" id="GO:0016747">
    <property type="term" value="F:acyltransferase activity, transferring groups other than amino-acyl groups"/>
    <property type="evidence" value="ECO:0007669"/>
    <property type="project" value="InterPro"/>
</dbReference>
<evidence type="ECO:0000313" key="2">
    <source>
        <dbReference type="EMBL" id="XBH01121.1"/>
    </source>
</evidence>
<dbReference type="InterPro" id="IPR052564">
    <property type="entry name" value="N-acetyltrans/Recomb-assoc"/>
</dbReference>
<gene>
    <name evidence="2" type="ORF">V5E97_22505</name>
</gene>
<keyword evidence="2" id="KW-0012">Acyltransferase</keyword>
<dbReference type="EC" id="2.3.1.-" evidence="2"/>
<dbReference type="CDD" id="cd04301">
    <property type="entry name" value="NAT_SF"/>
    <property type="match status" value="1"/>
</dbReference>
<reference evidence="2" key="1">
    <citation type="submission" date="2024-05" db="EMBL/GenBank/DDBJ databases">
        <title>Planctomycetes of the genus Singulisphaera possess chitinolytic capabilities.</title>
        <authorList>
            <person name="Ivanova A."/>
        </authorList>
    </citation>
    <scope>NUCLEOTIDE SEQUENCE</scope>
    <source>
        <strain evidence="2">Ch08T</strain>
    </source>
</reference>
<dbReference type="RefSeq" id="WP_406693810.1">
    <property type="nucleotide sequence ID" value="NZ_CP155447.1"/>
</dbReference>
<keyword evidence="2" id="KW-0808">Transferase</keyword>
<proteinExistence type="predicted"/>
<dbReference type="PROSITE" id="PS51186">
    <property type="entry name" value="GNAT"/>
    <property type="match status" value="1"/>
</dbReference>
<accession>A0AAU7C7I3</accession>
<name>A0AAU7C7I3_9BACT</name>
<evidence type="ECO:0000259" key="1">
    <source>
        <dbReference type="PROSITE" id="PS51186"/>
    </source>
</evidence>
<protein>
    <submittedName>
        <fullName evidence="2">GNAT family N-acetyltransferase</fullName>
        <ecNumber evidence="2">2.3.1.-</ecNumber>
    </submittedName>
</protein>
<dbReference type="PANTHER" id="PTHR43451:SF1">
    <property type="entry name" value="ACETYLTRANSFERASE"/>
    <property type="match status" value="1"/>
</dbReference>
<sequence length="169" mass="18958">MSVVHIRRFYAGEEQVLRGVFFSSVHGIARSHYTVEQRNVWAPIEYDSETWANRIRRNGPWVAERDGAIAGFADVQPNGYIDQFFVAEYAAGQGIGGALMRHLETHAKALNVSRLTSHVSLSAQPFFRRFGFSLEAAQTVIIQGISLENARMFKVLPTQTLLKPDEPPP</sequence>